<evidence type="ECO:0000259" key="8">
    <source>
        <dbReference type="Pfam" id="PF14322"/>
    </source>
</evidence>
<evidence type="ECO:0000259" key="7">
    <source>
        <dbReference type="Pfam" id="PF07980"/>
    </source>
</evidence>
<gene>
    <name evidence="9" type="ORF">NH26_21345</name>
</gene>
<accession>A0A1S1YTG7</accession>
<dbReference type="Pfam" id="PF14322">
    <property type="entry name" value="SusD-like_3"/>
    <property type="match status" value="1"/>
</dbReference>
<dbReference type="EMBL" id="JRYR02000002">
    <property type="protein sequence ID" value="OHX64153.1"/>
    <property type="molecule type" value="Genomic_DNA"/>
</dbReference>
<feature type="signal peptide" evidence="6">
    <location>
        <begin position="1"/>
        <end position="21"/>
    </location>
</feature>
<keyword evidence="3 6" id="KW-0732">Signal</keyword>
<evidence type="ECO:0000256" key="1">
    <source>
        <dbReference type="ARBA" id="ARBA00004442"/>
    </source>
</evidence>
<dbReference type="STRING" id="915059.NH26_21345"/>
<dbReference type="Pfam" id="PF07980">
    <property type="entry name" value="SusD_RagB"/>
    <property type="match status" value="1"/>
</dbReference>
<dbReference type="InterPro" id="IPR033985">
    <property type="entry name" value="SusD-like_N"/>
</dbReference>
<evidence type="ECO:0000313" key="10">
    <source>
        <dbReference type="Proteomes" id="UP000179797"/>
    </source>
</evidence>
<organism evidence="9 10">
    <name type="scientific">Flammeovirga pacifica</name>
    <dbReference type="NCBI Taxonomy" id="915059"/>
    <lineage>
        <taxon>Bacteria</taxon>
        <taxon>Pseudomonadati</taxon>
        <taxon>Bacteroidota</taxon>
        <taxon>Cytophagia</taxon>
        <taxon>Cytophagales</taxon>
        <taxon>Flammeovirgaceae</taxon>
        <taxon>Flammeovirga</taxon>
    </lineage>
</organism>
<reference evidence="9 10" key="1">
    <citation type="journal article" date="2012" name="Int. J. Syst. Evol. Microbiol.">
        <title>Flammeovirga pacifica sp. nov., isolated from deep-sea sediment.</title>
        <authorList>
            <person name="Xu H."/>
            <person name="Fu Y."/>
            <person name="Yang N."/>
            <person name="Ding Z."/>
            <person name="Lai Q."/>
            <person name="Zeng R."/>
        </authorList>
    </citation>
    <scope>NUCLEOTIDE SEQUENCE [LARGE SCALE GENOMIC DNA]</scope>
    <source>
        <strain evidence="10">DSM 24597 / LMG 26175 / WPAGA1</strain>
    </source>
</reference>
<feature type="domain" description="SusD-like N-terminal" evidence="8">
    <location>
        <begin position="81"/>
        <end position="222"/>
    </location>
</feature>
<feature type="chain" id="PRO_5010327597" description="RagB/SusD family nutrient uptake outer membrane protein" evidence="6">
    <location>
        <begin position="22"/>
        <end position="565"/>
    </location>
</feature>
<comment type="subcellular location">
    <subcellularLocation>
        <location evidence="1">Cell outer membrane</location>
    </subcellularLocation>
</comment>
<comment type="caution">
    <text evidence="9">The sequence shown here is derived from an EMBL/GenBank/DDBJ whole genome shotgun (WGS) entry which is preliminary data.</text>
</comment>
<evidence type="ECO:0000256" key="4">
    <source>
        <dbReference type="ARBA" id="ARBA00023136"/>
    </source>
</evidence>
<keyword evidence="4" id="KW-0472">Membrane</keyword>
<keyword evidence="5" id="KW-0998">Cell outer membrane</keyword>
<dbReference type="AlphaFoldDB" id="A0A1S1YTG7"/>
<dbReference type="InterPro" id="IPR011990">
    <property type="entry name" value="TPR-like_helical_dom_sf"/>
</dbReference>
<evidence type="ECO:0000256" key="3">
    <source>
        <dbReference type="ARBA" id="ARBA00022729"/>
    </source>
</evidence>
<evidence type="ECO:0000256" key="6">
    <source>
        <dbReference type="SAM" id="SignalP"/>
    </source>
</evidence>
<feature type="domain" description="RagB/SusD" evidence="7">
    <location>
        <begin position="360"/>
        <end position="565"/>
    </location>
</feature>
<proteinExistence type="inferred from homology"/>
<dbReference type="PROSITE" id="PS51257">
    <property type="entry name" value="PROKAR_LIPOPROTEIN"/>
    <property type="match status" value="1"/>
</dbReference>
<comment type="similarity">
    <text evidence="2">Belongs to the SusD family.</text>
</comment>
<dbReference type="InterPro" id="IPR012944">
    <property type="entry name" value="SusD_RagB_dom"/>
</dbReference>
<evidence type="ECO:0000313" key="9">
    <source>
        <dbReference type="EMBL" id="OHX64153.1"/>
    </source>
</evidence>
<dbReference type="RefSeq" id="WP_044226364.1">
    <property type="nucleotide sequence ID" value="NZ_JRYR02000002.1"/>
</dbReference>
<dbReference type="Proteomes" id="UP000179797">
    <property type="component" value="Unassembled WGS sequence"/>
</dbReference>
<sequence length="565" mass="64834">MKLRNKLVAVLLAVASLSCSKLDLVPHDELSDGSYWVSKNDFELAANSCYRELDGKYKMFWVNSQDIFQGGLIDLMTGGIYGSNEIGEGIHQPDNYFLNQIWRETYTGIRKCNNFLDKTETYLANNNMTWEENDILEAIGQVRLIRASQYYRLAKMWGDSPMPEHILTAEEANSIPATGYDAIIEKVIEEFTQAAKELQGFDGDGNRVTEYSAYAYMVRIYMDMEDWTKASEYAKKIIDSGNYELYTDGGPQNAYFDLFTTKGNNCKEAIVAHNFTNTTWSYSHGTFEQASMWGLQRPSARGTEIFWSDQGQFIEYVDATTGESLTKIEPEDQLIIDAVGKDVRPINRILAEDELHILEENRDPRYKQMMVPFEGFTSDAWSTQNATNEQVTQGRFIKGFDEAQNVGYLYSTQKHVIRLAEMFLSYAEAQNELGNGSVAVQYVNMIRDRVGMTNLTGTPQQDQLREIIRRERSIELMSEGQLYYDYKRWTFQGQNYLEYTTNRNGGVHPGGWETVELDNGKKGVDMGVKLNMNNIRSYNSPRNDYWPFPMTEVQINPNLPQKQGW</sequence>
<dbReference type="Gene3D" id="1.25.40.390">
    <property type="match status" value="1"/>
</dbReference>
<evidence type="ECO:0008006" key="11">
    <source>
        <dbReference type="Google" id="ProtNLM"/>
    </source>
</evidence>
<keyword evidence="10" id="KW-1185">Reference proteome</keyword>
<dbReference type="OrthoDB" id="621018at2"/>
<protein>
    <recommendedName>
        <fullName evidence="11">RagB/SusD family nutrient uptake outer membrane protein</fullName>
    </recommendedName>
</protein>
<evidence type="ECO:0000256" key="2">
    <source>
        <dbReference type="ARBA" id="ARBA00006275"/>
    </source>
</evidence>
<dbReference type="SUPFAM" id="SSF48452">
    <property type="entry name" value="TPR-like"/>
    <property type="match status" value="1"/>
</dbReference>
<dbReference type="GO" id="GO:0009279">
    <property type="term" value="C:cell outer membrane"/>
    <property type="evidence" value="ECO:0007669"/>
    <property type="project" value="UniProtKB-SubCell"/>
</dbReference>
<evidence type="ECO:0000256" key="5">
    <source>
        <dbReference type="ARBA" id="ARBA00023237"/>
    </source>
</evidence>
<name>A0A1S1YTG7_FLAPC</name>